<gene>
    <name evidence="9" type="ORF">F3Y22_tig00111996pilonHSYRG00277</name>
</gene>
<dbReference type="EMBL" id="VEPZ02001482">
    <property type="protein sequence ID" value="KAE8671101.1"/>
    <property type="molecule type" value="Genomic_DNA"/>
</dbReference>
<keyword evidence="6 8" id="KW-0325">Glycoprotein</keyword>
<dbReference type="GO" id="GO:0005768">
    <property type="term" value="C:endosome"/>
    <property type="evidence" value="ECO:0007669"/>
    <property type="project" value="TreeGrafter"/>
</dbReference>
<keyword evidence="3 8" id="KW-0489">Methyltransferase</keyword>
<comment type="caution">
    <text evidence="9">The sequence shown here is derived from an EMBL/GenBank/DDBJ whole genome shotgun (WGS) entry which is preliminary data.</text>
</comment>
<sequence>MVMNRAKPINCSIFKQVYQSFPITSYSPHQKHLTNKIFNLWSRYTKLEKCLTPLPEVSDIKEIAGGPLTKWPQRLNAIPPRISSGSLTGIAENTFVENTEVWKKRVEYYKKIDYQLAETGRYRNFLDMNAYLGGFAAALFDDPLWVMNAVPVKADQINTLGVIYERGLIGTYQNWCEAMSTYPRTYDFIHADSIFSLYKDRCEMEDILLEMDRILRPEGSVIIRDDVDVLLKIKKNIDAMQWEGRIVDHEKGPHEREKILFAVKQYWTTSPLTPKQDQ</sequence>
<dbReference type="PANTHER" id="PTHR10108">
    <property type="entry name" value="SAM-DEPENDENT METHYLTRANSFERASE"/>
    <property type="match status" value="1"/>
</dbReference>
<evidence type="ECO:0000256" key="2">
    <source>
        <dbReference type="ARBA" id="ARBA00008361"/>
    </source>
</evidence>
<dbReference type="GO" id="GO:0032259">
    <property type="term" value="P:methylation"/>
    <property type="evidence" value="ECO:0007669"/>
    <property type="project" value="UniProtKB-KW"/>
</dbReference>
<evidence type="ECO:0000313" key="10">
    <source>
        <dbReference type="Proteomes" id="UP000436088"/>
    </source>
</evidence>
<evidence type="ECO:0000256" key="4">
    <source>
        <dbReference type="ARBA" id="ARBA00022679"/>
    </source>
</evidence>
<dbReference type="SUPFAM" id="SSF53335">
    <property type="entry name" value="S-adenosyl-L-methionine-dependent methyltransferases"/>
    <property type="match status" value="1"/>
</dbReference>
<protein>
    <recommendedName>
        <fullName evidence="8">Methyltransferase</fullName>
        <ecNumber evidence="8">2.1.1.-</ecNumber>
    </recommendedName>
</protein>
<dbReference type="AlphaFoldDB" id="A0A6A2X790"/>
<comment type="similarity">
    <text evidence="2 8">Belongs to the methyltransferase superfamily.</text>
</comment>
<organism evidence="9 10">
    <name type="scientific">Hibiscus syriacus</name>
    <name type="common">Rose of Sharon</name>
    <dbReference type="NCBI Taxonomy" id="106335"/>
    <lineage>
        <taxon>Eukaryota</taxon>
        <taxon>Viridiplantae</taxon>
        <taxon>Streptophyta</taxon>
        <taxon>Embryophyta</taxon>
        <taxon>Tracheophyta</taxon>
        <taxon>Spermatophyta</taxon>
        <taxon>Magnoliopsida</taxon>
        <taxon>eudicotyledons</taxon>
        <taxon>Gunneridae</taxon>
        <taxon>Pentapetalae</taxon>
        <taxon>rosids</taxon>
        <taxon>malvids</taxon>
        <taxon>Malvales</taxon>
        <taxon>Malvaceae</taxon>
        <taxon>Malvoideae</taxon>
        <taxon>Hibiscus</taxon>
    </lineage>
</organism>
<evidence type="ECO:0000256" key="7">
    <source>
        <dbReference type="ARBA" id="ARBA00037847"/>
    </source>
</evidence>
<accession>A0A6A2X790</accession>
<proteinExistence type="inferred from homology"/>
<evidence type="ECO:0000256" key="3">
    <source>
        <dbReference type="ARBA" id="ARBA00022603"/>
    </source>
</evidence>
<evidence type="ECO:0000256" key="6">
    <source>
        <dbReference type="ARBA" id="ARBA00023180"/>
    </source>
</evidence>
<dbReference type="Pfam" id="PF03141">
    <property type="entry name" value="Methyltransf_29"/>
    <property type="match status" value="1"/>
</dbReference>
<dbReference type="GO" id="GO:0005802">
    <property type="term" value="C:trans-Golgi network"/>
    <property type="evidence" value="ECO:0007669"/>
    <property type="project" value="TreeGrafter"/>
</dbReference>
<keyword evidence="5 8" id="KW-0812">Transmembrane</keyword>
<dbReference type="InterPro" id="IPR029063">
    <property type="entry name" value="SAM-dependent_MTases_sf"/>
</dbReference>
<name>A0A6A2X790_HIBSY</name>
<dbReference type="GO" id="GO:0016020">
    <property type="term" value="C:membrane"/>
    <property type="evidence" value="ECO:0007669"/>
    <property type="project" value="UniProtKB-SubCell"/>
</dbReference>
<dbReference type="InterPro" id="IPR004159">
    <property type="entry name" value="Put_SAM_MeTrfase"/>
</dbReference>
<keyword evidence="5 8" id="KW-0735">Signal-anchor</keyword>
<evidence type="ECO:0000313" key="9">
    <source>
        <dbReference type="EMBL" id="KAE8671101.1"/>
    </source>
</evidence>
<dbReference type="GO" id="GO:0008168">
    <property type="term" value="F:methyltransferase activity"/>
    <property type="evidence" value="ECO:0007669"/>
    <property type="project" value="UniProtKB-UniRule"/>
</dbReference>
<dbReference type="EC" id="2.1.1.-" evidence="8"/>
<evidence type="ECO:0000256" key="5">
    <source>
        <dbReference type="ARBA" id="ARBA00022968"/>
    </source>
</evidence>
<evidence type="ECO:0000256" key="8">
    <source>
        <dbReference type="RuleBase" id="RU366043"/>
    </source>
</evidence>
<keyword evidence="4 8" id="KW-0808">Transferase</keyword>
<comment type="subcellular location">
    <subcellularLocation>
        <location evidence="7">Endomembrane system</location>
        <topology evidence="7">Single-pass membrane protein</topology>
    </subcellularLocation>
    <subcellularLocation>
        <location evidence="1 8">Membrane</location>
        <topology evidence="1 8">Single-pass type II membrane protein</topology>
    </subcellularLocation>
</comment>
<dbReference type="Proteomes" id="UP000436088">
    <property type="component" value="Unassembled WGS sequence"/>
</dbReference>
<keyword evidence="10" id="KW-1185">Reference proteome</keyword>
<dbReference type="PANTHER" id="PTHR10108:SF1059">
    <property type="entry name" value="METHYLTRANSFERASE PMT15-RELATED"/>
    <property type="match status" value="1"/>
</dbReference>
<reference evidence="9" key="1">
    <citation type="submission" date="2019-09" db="EMBL/GenBank/DDBJ databases">
        <title>Draft genome information of white flower Hibiscus syriacus.</title>
        <authorList>
            <person name="Kim Y.-M."/>
        </authorList>
    </citation>
    <scope>NUCLEOTIDE SEQUENCE [LARGE SCALE GENOMIC DNA]</scope>
    <source>
        <strain evidence="9">YM2019G1</strain>
    </source>
</reference>
<evidence type="ECO:0000256" key="1">
    <source>
        <dbReference type="ARBA" id="ARBA00004606"/>
    </source>
</evidence>